<dbReference type="FunFam" id="3.90.1150.10:FF:000152">
    <property type="entry name" value="Ornithine aminotransferase"/>
    <property type="match status" value="2"/>
</dbReference>
<dbReference type="AlphaFoldDB" id="A0A1N7L654"/>
<dbReference type="InterPro" id="IPR050103">
    <property type="entry name" value="Class-III_PLP-dep_AT"/>
</dbReference>
<dbReference type="Pfam" id="PF00202">
    <property type="entry name" value="Aminotran_3"/>
    <property type="match status" value="1"/>
</dbReference>
<evidence type="ECO:0000256" key="3">
    <source>
        <dbReference type="ARBA" id="ARBA00012924"/>
    </source>
</evidence>
<dbReference type="GO" id="GO:0019544">
    <property type="term" value="P:L-arginine catabolic process to L-glutamate"/>
    <property type="evidence" value="ECO:0007669"/>
    <property type="project" value="TreeGrafter"/>
</dbReference>
<dbReference type="GO" id="GO:0055129">
    <property type="term" value="P:L-proline biosynthetic process"/>
    <property type="evidence" value="ECO:0007669"/>
    <property type="project" value="UniProtKB-UniPathway"/>
</dbReference>
<dbReference type="OrthoDB" id="9801052at2"/>
<keyword evidence="4" id="KW-0032">Aminotransferase</keyword>
<dbReference type="InterPro" id="IPR015421">
    <property type="entry name" value="PyrdxlP-dep_Trfase_major"/>
</dbReference>
<dbReference type="Gene3D" id="3.40.640.10">
    <property type="entry name" value="Type I PLP-dependent aspartate aminotransferase-like (Major domain)"/>
    <property type="match status" value="1"/>
</dbReference>
<reference evidence="9 10" key="1">
    <citation type="submission" date="2017-01" db="EMBL/GenBank/DDBJ databases">
        <authorList>
            <person name="Mah S.A."/>
            <person name="Swanson W.J."/>
            <person name="Moy G.W."/>
            <person name="Vacquier V.D."/>
        </authorList>
    </citation>
    <scope>NUCLEOTIDE SEQUENCE [LARGE SCALE GENOMIC DNA]</scope>
    <source>
        <strain evidence="9 10">DSM 18014</strain>
    </source>
</reference>
<dbReference type="PANTHER" id="PTHR11986">
    <property type="entry name" value="AMINOTRANSFERASE CLASS III"/>
    <property type="match status" value="1"/>
</dbReference>
<dbReference type="RefSeq" id="WP_076390578.1">
    <property type="nucleotide sequence ID" value="NZ_FTOV01000002.1"/>
</dbReference>
<dbReference type="PANTHER" id="PTHR11986:SF18">
    <property type="entry name" value="ORNITHINE AMINOTRANSFERASE, MITOCHONDRIAL"/>
    <property type="match status" value="1"/>
</dbReference>
<comment type="cofactor">
    <cofactor evidence="1">
        <name>pyridoxal 5'-phosphate</name>
        <dbReference type="ChEBI" id="CHEBI:597326"/>
    </cofactor>
</comment>
<dbReference type="STRING" id="373672.SAMN05421785_10213"/>
<dbReference type="EC" id="2.6.1.13" evidence="3"/>
<comment type="similarity">
    <text evidence="8">Belongs to the class-III pyridoxal-phosphate-dependent aminotransferase family.</text>
</comment>
<dbReference type="Gene3D" id="3.90.1150.10">
    <property type="entry name" value="Aspartate Aminotransferase, domain 1"/>
    <property type="match status" value="1"/>
</dbReference>
<dbReference type="InterPro" id="IPR015424">
    <property type="entry name" value="PyrdxlP-dep_Trfase"/>
</dbReference>
<name>A0A1N7L654_9FLAO</name>
<evidence type="ECO:0000256" key="7">
    <source>
        <dbReference type="ARBA" id="ARBA00030587"/>
    </source>
</evidence>
<proteinExistence type="inferred from homology"/>
<keyword evidence="5" id="KW-0808">Transferase</keyword>
<evidence type="ECO:0000256" key="2">
    <source>
        <dbReference type="ARBA" id="ARBA00004998"/>
    </source>
</evidence>
<dbReference type="GO" id="GO:0042802">
    <property type="term" value="F:identical protein binding"/>
    <property type="evidence" value="ECO:0007669"/>
    <property type="project" value="TreeGrafter"/>
</dbReference>
<dbReference type="SUPFAM" id="SSF53383">
    <property type="entry name" value="PLP-dependent transferases"/>
    <property type="match status" value="1"/>
</dbReference>
<evidence type="ECO:0000256" key="1">
    <source>
        <dbReference type="ARBA" id="ARBA00001933"/>
    </source>
</evidence>
<evidence type="ECO:0000256" key="4">
    <source>
        <dbReference type="ARBA" id="ARBA00022576"/>
    </source>
</evidence>
<dbReference type="PROSITE" id="PS00600">
    <property type="entry name" value="AA_TRANSFER_CLASS_3"/>
    <property type="match status" value="1"/>
</dbReference>
<gene>
    <name evidence="9" type="ORF">SAMN05421785_10213</name>
</gene>
<dbReference type="GO" id="GO:0004587">
    <property type="term" value="F:ornithine aminotransferase activity"/>
    <property type="evidence" value="ECO:0007669"/>
    <property type="project" value="UniProtKB-EC"/>
</dbReference>
<sequence>MSTVETVKDSQYFIDLEDRHGAHNYHPLPVVLDKGEGVFVWDVEGKKYYDFLSAYSAVNQGHSHPKIVGALIEQAQKLALTSRAFYNSKLGEYEKKITTLFGFDKVLPMNSGAEAVETAVKLARKWSYEVKGISENAAKIVVCENNFHGRTTTIVSFSNDPDANQNYGPFTPGFIKIPYNDLEALEEVLNREAENIAAFLVEPIQGEAGVYVPNDGFLKNASELCKKHNVLFIADEVQTGIARTGKLIACHHEDVQPDILILGKALSGGMYPVSAVLADNEIMNVIKPGQHGSTFGGNPIACAVAVAALDVVEEEKLSERAEELGKLFRSEVEKIIEKTDLITKVRGKGLLNAILINDTPESSTAWNLCLKLKENGLLAKPTHGNIIRLAPPLVITEEQLLDCVKIIEKTILE</sequence>
<accession>A0A1N7L654</accession>
<evidence type="ECO:0000256" key="8">
    <source>
        <dbReference type="RuleBase" id="RU003560"/>
    </source>
</evidence>
<dbReference type="FunFam" id="3.40.640.10:FF:000011">
    <property type="entry name" value="Ornithine aminotransferase"/>
    <property type="match status" value="1"/>
</dbReference>
<evidence type="ECO:0000313" key="9">
    <source>
        <dbReference type="EMBL" id="SIS69318.1"/>
    </source>
</evidence>
<protein>
    <recommendedName>
        <fullName evidence="3">ornithine aminotransferase</fullName>
        <ecNumber evidence="3">2.6.1.13</ecNumber>
    </recommendedName>
    <alternativeName>
        <fullName evidence="7">Ornithine--oxo-acid aminotransferase</fullName>
    </alternativeName>
</protein>
<dbReference type="PIRSF" id="PIRSF000521">
    <property type="entry name" value="Transaminase_4ab_Lys_Orn"/>
    <property type="match status" value="1"/>
</dbReference>
<dbReference type="GO" id="GO:0010121">
    <property type="term" value="P:L-arginine catabolic process to proline via ornithine"/>
    <property type="evidence" value="ECO:0007669"/>
    <property type="project" value="TreeGrafter"/>
</dbReference>
<keyword evidence="6 8" id="KW-0663">Pyridoxal phosphate</keyword>
<dbReference type="InterPro" id="IPR049704">
    <property type="entry name" value="Aminotrans_3_PPA_site"/>
</dbReference>
<dbReference type="EMBL" id="FTOV01000002">
    <property type="protein sequence ID" value="SIS69318.1"/>
    <property type="molecule type" value="Genomic_DNA"/>
</dbReference>
<dbReference type="CDD" id="cd00610">
    <property type="entry name" value="OAT_like"/>
    <property type="match status" value="1"/>
</dbReference>
<evidence type="ECO:0000256" key="6">
    <source>
        <dbReference type="ARBA" id="ARBA00022898"/>
    </source>
</evidence>
<dbReference type="InterPro" id="IPR015422">
    <property type="entry name" value="PyrdxlP-dep_Trfase_small"/>
</dbReference>
<evidence type="ECO:0000313" key="10">
    <source>
        <dbReference type="Proteomes" id="UP000185781"/>
    </source>
</evidence>
<dbReference type="InterPro" id="IPR010164">
    <property type="entry name" value="Orn_aminotrans"/>
</dbReference>
<dbReference type="Proteomes" id="UP000185781">
    <property type="component" value="Unassembled WGS sequence"/>
</dbReference>
<dbReference type="GO" id="GO:0005737">
    <property type="term" value="C:cytoplasm"/>
    <property type="evidence" value="ECO:0007669"/>
    <property type="project" value="TreeGrafter"/>
</dbReference>
<organism evidence="9 10">
    <name type="scientific">Chryseobacterium gambrini</name>
    <dbReference type="NCBI Taxonomy" id="373672"/>
    <lineage>
        <taxon>Bacteria</taxon>
        <taxon>Pseudomonadati</taxon>
        <taxon>Bacteroidota</taxon>
        <taxon>Flavobacteriia</taxon>
        <taxon>Flavobacteriales</taxon>
        <taxon>Weeksellaceae</taxon>
        <taxon>Chryseobacterium group</taxon>
        <taxon>Chryseobacterium</taxon>
    </lineage>
</organism>
<evidence type="ECO:0000256" key="5">
    <source>
        <dbReference type="ARBA" id="ARBA00022679"/>
    </source>
</evidence>
<dbReference type="GO" id="GO:0030170">
    <property type="term" value="F:pyridoxal phosphate binding"/>
    <property type="evidence" value="ECO:0007669"/>
    <property type="project" value="InterPro"/>
</dbReference>
<dbReference type="InterPro" id="IPR005814">
    <property type="entry name" value="Aminotrans_3"/>
</dbReference>
<dbReference type="NCBIfam" id="TIGR01885">
    <property type="entry name" value="Orn_aminotrans"/>
    <property type="match status" value="1"/>
</dbReference>
<dbReference type="UniPathway" id="UPA00098">
    <property type="reaction ID" value="UER00358"/>
</dbReference>
<comment type="pathway">
    <text evidence="2">Amino-acid biosynthesis; L-proline biosynthesis; L-glutamate 5-semialdehyde from L-ornithine: step 1/1.</text>
</comment>